<dbReference type="Pfam" id="PF01061">
    <property type="entry name" value="ABC2_membrane"/>
    <property type="match status" value="1"/>
</dbReference>
<dbReference type="EMBL" id="SELW01000519">
    <property type="protein sequence ID" value="TID23872.1"/>
    <property type="molecule type" value="Genomic_DNA"/>
</dbReference>
<dbReference type="SMART" id="SM00382">
    <property type="entry name" value="AAA"/>
    <property type="match status" value="1"/>
</dbReference>
<dbReference type="STRING" id="52247.A0A4T0WZJ6"/>
<evidence type="ECO:0000256" key="3">
    <source>
        <dbReference type="ARBA" id="ARBA00022692"/>
    </source>
</evidence>
<evidence type="ECO:0000256" key="1">
    <source>
        <dbReference type="ARBA" id="ARBA00004141"/>
    </source>
</evidence>
<dbReference type="PANTHER" id="PTHR48041">
    <property type="entry name" value="ABC TRANSPORTER G FAMILY MEMBER 28"/>
    <property type="match status" value="1"/>
</dbReference>
<dbReference type="CDD" id="cd00055">
    <property type="entry name" value="EGF_Lam"/>
    <property type="match status" value="1"/>
</dbReference>
<dbReference type="InterPro" id="IPR000742">
    <property type="entry name" value="EGF"/>
</dbReference>
<evidence type="ECO:0008006" key="15">
    <source>
        <dbReference type="Google" id="ProtNLM"/>
    </source>
</evidence>
<feature type="signal peptide" evidence="10">
    <location>
        <begin position="1"/>
        <end position="16"/>
    </location>
</feature>
<dbReference type="AlphaFoldDB" id="A0A4T0WZJ6"/>
<dbReference type="PROSITE" id="PS00022">
    <property type="entry name" value="EGF_1"/>
    <property type="match status" value="1"/>
</dbReference>
<dbReference type="PROSITE" id="PS50026">
    <property type="entry name" value="EGF_3"/>
    <property type="match status" value="1"/>
</dbReference>
<keyword evidence="7 9" id="KW-0472">Membrane</keyword>
<keyword evidence="10" id="KW-0732">Signal</keyword>
<dbReference type="InterPro" id="IPR050352">
    <property type="entry name" value="ABCG_transporters"/>
</dbReference>
<evidence type="ECO:0000313" key="13">
    <source>
        <dbReference type="EMBL" id="TID23872.1"/>
    </source>
</evidence>
<evidence type="ECO:0000256" key="4">
    <source>
        <dbReference type="ARBA" id="ARBA00022741"/>
    </source>
</evidence>
<dbReference type="GO" id="GO:0016020">
    <property type="term" value="C:membrane"/>
    <property type="evidence" value="ECO:0007669"/>
    <property type="project" value="UniProtKB-SubCell"/>
</dbReference>
<comment type="caution">
    <text evidence="8">Lacks conserved residue(s) required for the propagation of feature annotation.</text>
</comment>
<keyword evidence="3 9" id="KW-0812">Transmembrane</keyword>
<comment type="subcellular location">
    <subcellularLocation>
        <location evidence="1">Membrane</location>
        <topology evidence="1">Multi-pass membrane protein</topology>
    </subcellularLocation>
</comment>
<proteinExistence type="predicted"/>
<feature type="disulfide bond" evidence="8">
    <location>
        <begin position="101"/>
        <end position="110"/>
    </location>
</feature>
<feature type="transmembrane region" description="Helical" evidence="9">
    <location>
        <begin position="880"/>
        <end position="904"/>
    </location>
</feature>
<evidence type="ECO:0000256" key="5">
    <source>
        <dbReference type="ARBA" id="ARBA00022840"/>
    </source>
</evidence>
<evidence type="ECO:0000256" key="10">
    <source>
        <dbReference type="SAM" id="SignalP"/>
    </source>
</evidence>
<evidence type="ECO:0000256" key="9">
    <source>
        <dbReference type="SAM" id="Phobius"/>
    </source>
</evidence>
<dbReference type="PROSITE" id="PS00211">
    <property type="entry name" value="ABC_TRANSPORTER_1"/>
    <property type="match status" value="1"/>
</dbReference>
<keyword evidence="14" id="KW-1185">Reference proteome</keyword>
<feature type="chain" id="PRO_5020998243" description="ABC transporter domain-containing protein" evidence="10">
    <location>
        <begin position="17"/>
        <end position="1022"/>
    </location>
</feature>
<feature type="transmembrane region" description="Helical" evidence="9">
    <location>
        <begin position="844"/>
        <end position="868"/>
    </location>
</feature>
<dbReference type="PANTHER" id="PTHR48041:SF2">
    <property type="entry name" value="ATP-DEPENDENT PERMEASE-RELATED"/>
    <property type="match status" value="1"/>
</dbReference>
<evidence type="ECO:0000256" key="2">
    <source>
        <dbReference type="ARBA" id="ARBA00022448"/>
    </source>
</evidence>
<evidence type="ECO:0000313" key="14">
    <source>
        <dbReference type="Proteomes" id="UP000307173"/>
    </source>
</evidence>
<keyword evidence="4" id="KW-0547">Nucleotide-binding</keyword>
<dbReference type="InterPro" id="IPR003593">
    <property type="entry name" value="AAA+_ATPase"/>
</dbReference>
<reference evidence="13 14" key="1">
    <citation type="journal article" date="2019" name="Front. Genet.">
        <title>Whole-Genome Sequencing of the Opportunistic Yeast Pathogen Candida inconspicua Uncovers Its Hybrid Origin.</title>
        <authorList>
            <person name="Mixao V."/>
            <person name="Hansen A.P."/>
            <person name="Saus E."/>
            <person name="Boekhout T."/>
            <person name="Lass-Florl C."/>
            <person name="Gabaldon T."/>
        </authorList>
    </citation>
    <scope>NUCLEOTIDE SEQUENCE [LARGE SCALE GENOMIC DNA]</scope>
    <source>
        <strain evidence="13 14">CBS 180</strain>
    </source>
</reference>
<name>A0A4T0WZJ6_9ASCO</name>
<feature type="domain" description="ABC transporter" evidence="12">
    <location>
        <begin position="396"/>
        <end position="640"/>
    </location>
</feature>
<dbReference type="InterPro" id="IPR017871">
    <property type="entry name" value="ABC_transporter-like_CS"/>
</dbReference>
<dbReference type="GO" id="GO:0140359">
    <property type="term" value="F:ABC-type transporter activity"/>
    <property type="evidence" value="ECO:0007669"/>
    <property type="project" value="InterPro"/>
</dbReference>
<dbReference type="OrthoDB" id="66620at2759"/>
<dbReference type="InterPro" id="IPR013525">
    <property type="entry name" value="ABC2_TM"/>
</dbReference>
<dbReference type="Gene3D" id="3.40.50.300">
    <property type="entry name" value="P-loop containing nucleotide triphosphate hydrolases"/>
    <property type="match status" value="1"/>
</dbReference>
<keyword evidence="8" id="KW-0245">EGF-like domain</keyword>
<feature type="transmembrane region" description="Helical" evidence="9">
    <location>
        <begin position="800"/>
        <end position="823"/>
    </location>
</feature>
<feature type="transmembrane region" description="Helical" evidence="9">
    <location>
        <begin position="996"/>
        <end position="1019"/>
    </location>
</feature>
<evidence type="ECO:0000256" key="6">
    <source>
        <dbReference type="ARBA" id="ARBA00022989"/>
    </source>
</evidence>
<dbReference type="GO" id="GO:0005524">
    <property type="term" value="F:ATP binding"/>
    <property type="evidence" value="ECO:0007669"/>
    <property type="project" value="UniProtKB-KW"/>
</dbReference>
<dbReference type="PROSITE" id="PS01186">
    <property type="entry name" value="EGF_2"/>
    <property type="match status" value="1"/>
</dbReference>
<evidence type="ECO:0000256" key="7">
    <source>
        <dbReference type="ARBA" id="ARBA00023136"/>
    </source>
</evidence>
<keyword evidence="2" id="KW-0813">Transport</keyword>
<feature type="transmembrane region" description="Helical" evidence="9">
    <location>
        <begin position="911"/>
        <end position="930"/>
    </location>
</feature>
<dbReference type="InterPro" id="IPR003439">
    <property type="entry name" value="ABC_transporter-like_ATP-bd"/>
</dbReference>
<protein>
    <recommendedName>
        <fullName evidence="15">ABC transporter domain-containing protein</fullName>
    </recommendedName>
</protein>
<keyword evidence="6 9" id="KW-1133">Transmembrane helix</keyword>
<comment type="caution">
    <text evidence="13">The sequence shown here is derived from an EMBL/GenBank/DDBJ whole genome shotgun (WGS) entry which is preliminary data.</text>
</comment>
<dbReference type="CDD" id="cd03213">
    <property type="entry name" value="ABCG_EPDR"/>
    <property type="match status" value="1"/>
</dbReference>
<accession>A0A4T0WZJ6</accession>
<evidence type="ECO:0000256" key="8">
    <source>
        <dbReference type="PROSITE-ProRule" id="PRU00076"/>
    </source>
</evidence>
<dbReference type="PROSITE" id="PS50893">
    <property type="entry name" value="ABC_TRANSPORTER_2"/>
    <property type="match status" value="1"/>
</dbReference>
<dbReference type="InterPro" id="IPR027417">
    <property type="entry name" value="P-loop_NTPase"/>
</dbReference>
<dbReference type="Proteomes" id="UP000307173">
    <property type="component" value="Unassembled WGS sequence"/>
</dbReference>
<feature type="domain" description="EGF-like" evidence="11">
    <location>
        <begin position="75"/>
        <end position="111"/>
    </location>
</feature>
<sequence length="1022" mass="113155">MVRLLTILTFLPLGFAAGKDSLLLDSTLDEFNHYLSLYQASYENAEPVAGSIGEGNLIDQTSYRDSKENDDKCPPIFNCNLPNFPCTQFSQCNSFTGRCECKAGFGGDDCSVPLCGGLSDGRNRPQRGVNETCHCNEGWSGINCNMCENDDVCDSFVPPGLKGTCYKSGIIVNVFNQLCDVTNEKILKILDGKIPQVTFSCNKTSETCDFQFWIDQKESFYCNLSTCDYQYDLNSNNTHYKCEDVQCMCLPGRMLCGENGSIDISDFLTHEIEGPADFTCDLASKNCKFSEPHMNDLISSVFGDPQINLHCESSECVHKSEIPGYNIPGKKKFTLIDLTKIVSVLFASTIVIAILIQKVKSSPLFSKSISLDDDDEGDTAMNAANLILENYKQAALSFDDICYSIDGRPILNKTFGSVKPGECMAIMGSSGAGKSTLLDILACKNKSGFISGDIYVNGKKLITKKEFDIFKNSIGFVNQDDIMIPTLTVYETVLNSALLRLPNSMPLEVKQAKVLQILAELKISHIKDMLIGSDFERGISGGEKRRVAIACELVTSPSILFLDEPTSGLDGFNAFNVVECLMRLARVYNRTIIFTIHQPRSNIVSMFDKLLLLSDGDLIYSGPLTDCSRYFESIGFICPTGYNIADYLIDITNEKFDASVDVASSHICDPSSATDDVSEWRHYALHRDELAKALNPPKISTPNDKNLANFFQDSYVAVATRASMNDEIINSATNFFEVDGNMKKANWFNQLTILCSRTFKNLYRNPKLLLGHYLLSLVVGCFCSYLYFDVENNISGFQNRLGLFFFLLTLLGFSTLTGLDSFANERAVFIRERSNNYYNPISYYISKLLCDVLPLRVFPPVILLAILYPLVGLNMTGYKFWISIGIMILFNLAASMEVLVIGILTRDSGSATMLSVLILLMSLLFSGLFINKETIPVGLLWIEKLSVFHYAYEALAVNEVNGLILKEKKFGLNIEVPGAVILSTFGFDVNAIGSDISLLGILFGVFTIVGGVVLSALVYETR</sequence>
<keyword evidence="5" id="KW-0067">ATP-binding</keyword>
<dbReference type="InterPro" id="IPR002049">
    <property type="entry name" value="LE_dom"/>
</dbReference>
<dbReference type="GO" id="GO:0016887">
    <property type="term" value="F:ATP hydrolysis activity"/>
    <property type="evidence" value="ECO:0007669"/>
    <property type="project" value="InterPro"/>
</dbReference>
<dbReference type="Pfam" id="PF00005">
    <property type="entry name" value="ABC_tran"/>
    <property type="match status" value="1"/>
</dbReference>
<evidence type="ECO:0000259" key="12">
    <source>
        <dbReference type="PROSITE" id="PS50893"/>
    </source>
</evidence>
<evidence type="ECO:0000259" key="11">
    <source>
        <dbReference type="PROSITE" id="PS50026"/>
    </source>
</evidence>
<dbReference type="SUPFAM" id="SSF52540">
    <property type="entry name" value="P-loop containing nucleoside triphosphate hydrolases"/>
    <property type="match status" value="1"/>
</dbReference>
<feature type="transmembrane region" description="Helical" evidence="9">
    <location>
        <begin position="768"/>
        <end position="788"/>
    </location>
</feature>
<organism evidence="13 14">
    <name type="scientific">Pichia inconspicua</name>
    <dbReference type="NCBI Taxonomy" id="52247"/>
    <lineage>
        <taxon>Eukaryota</taxon>
        <taxon>Fungi</taxon>
        <taxon>Dikarya</taxon>
        <taxon>Ascomycota</taxon>
        <taxon>Saccharomycotina</taxon>
        <taxon>Pichiomycetes</taxon>
        <taxon>Pichiales</taxon>
        <taxon>Pichiaceae</taxon>
        <taxon>Pichia</taxon>
    </lineage>
</organism>
<keyword evidence="8" id="KW-1015">Disulfide bond</keyword>
<gene>
    <name evidence="13" type="ORF">CANINC_003164</name>
</gene>